<dbReference type="PIRSF" id="PIRSF006305">
    <property type="entry name" value="Maf"/>
    <property type="match status" value="1"/>
</dbReference>
<dbReference type="RefSeq" id="WP_104419071.1">
    <property type="nucleotide sequence ID" value="NZ_PTJC01000005.1"/>
</dbReference>
<dbReference type="OrthoDB" id="9807767at2"/>
<keyword evidence="2 4" id="KW-0378">Hydrolase</keyword>
<dbReference type="Proteomes" id="UP000237662">
    <property type="component" value="Unassembled WGS sequence"/>
</dbReference>
<dbReference type="Gene3D" id="3.90.950.10">
    <property type="match status" value="1"/>
</dbReference>
<evidence type="ECO:0000256" key="1">
    <source>
        <dbReference type="ARBA" id="ARBA00001968"/>
    </source>
</evidence>
<keyword evidence="4" id="KW-0963">Cytoplasm</keyword>
<dbReference type="AlphaFoldDB" id="A0A2S6IAK1"/>
<feature type="site" description="Important for substrate specificity" evidence="4">
    <location>
        <position position="159"/>
    </location>
</feature>
<gene>
    <name evidence="5" type="ORF">CLV84_1499</name>
</gene>
<comment type="subcellular location">
    <subcellularLocation>
        <location evidence="4">Cytoplasm</location>
    </subcellularLocation>
</comment>
<dbReference type="EC" id="3.6.1.9" evidence="4"/>
<dbReference type="InterPro" id="IPR029001">
    <property type="entry name" value="ITPase-like_fam"/>
</dbReference>
<comment type="caution">
    <text evidence="4">Lacks conserved residue(s) required for the propagation of feature annotation.</text>
</comment>
<dbReference type="HAMAP" id="MF_00528">
    <property type="entry name" value="Maf"/>
    <property type="match status" value="1"/>
</dbReference>
<dbReference type="GO" id="GO:0009117">
    <property type="term" value="P:nucleotide metabolic process"/>
    <property type="evidence" value="ECO:0007669"/>
    <property type="project" value="UniProtKB-KW"/>
</dbReference>
<evidence type="ECO:0000313" key="6">
    <source>
        <dbReference type="Proteomes" id="UP000237662"/>
    </source>
</evidence>
<comment type="catalytic activity">
    <reaction evidence="4">
        <text>dTTP + H2O = dTMP + diphosphate + H(+)</text>
        <dbReference type="Rhea" id="RHEA:28534"/>
        <dbReference type="ChEBI" id="CHEBI:15377"/>
        <dbReference type="ChEBI" id="CHEBI:15378"/>
        <dbReference type="ChEBI" id="CHEBI:33019"/>
        <dbReference type="ChEBI" id="CHEBI:37568"/>
        <dbReference type="ChEBI" id="CHEBI:63528"/>
        <dbReference type="EC" id="3.6.1.9"/>
    </reaction>
</comment>
<comment type="function">
    <text evidence="4">Nucleoside triphosphate pyrophosphatase that hydrolyzes dTTP and UTP. May have a dual role in cell division arrest and in preventing the incorporation of modified nucleotides into cellular nucleic acids.</text>
</comment>
<evidence type="ECO:0000256" key="3">
    <source>
        <dbReference type="ARBA" id="ARBA00023080"/>
    </source>
</evidence>
<comment type="similarity">
    <text evidence="4">Belongs to the Maf family. YhdE subfamily.</text>
</comment>
<dbReference type="GO" id="GO:0005737">
    <property type="term" value="C:cytoplasm"/>
    <property type="evidence" value="ECO:0007669"/>
    <property type="project" value="UniProtKB-SubCell"/>
</dbReference>
<dbReference type="EMBL" id="PTJC01000005">
    <property type="protein sequence ID" value="PPK88531.1"/>
    <property type="molecule type" value="Genomic_DNA"/>
</dbReference>
<name>A0A2S6IAK1_9BACT</name>
<accession>A0A2S6IAK1</accession>
<keyword evidence="6" id="KW-1185">Reference proteome</keyword>
<comment type="cofactor">
    <cofactor evidence="1 4">
        <name>a divalent metal cation</name>
        <dbReference type="ChEBI" id="CHEBI:60240"/>
    </cofactor>
</comment>
<dbReference type="GO" id="GO:0036221">
    <property type="term" value="F:UTP diphosphatase activity"/>
    <property type="evidence" value="ECO:0007669"/>
    <property type="project" value="RHEA"/>
</dbReference>
<evidence type="ECO:0000256" key="4">
    <source>
        <dbReference type="HAMAP-Rule" id="MF_00528"/>
    </source>
</evidence>
<dbReference type="NCBIfam" id="TIGR00172">
    <property type="entry name" value="maf"/>
    <property type="match status" value="1"/>
</dbReference>
<evidence type="ECO:0000313" key="5">
    <source>
        <dbReference type="EMBL" id="PPK88531.1"/>
    </source>
</evidence>
<comment type="catalytic activity">
    <reaction evidence="4">
        <text>UTP + H2O = UMP + diphosphate + H(+)</text>
        <dbReference type="Rhea" id="RHEA:29395"/>
        <dbReference type="ChEBI" id="CHEBI:15377"/>
        <dbReference type="ChEBI" id="CHEBI:15378"/>
        <dbReference type="ChEBI" id="CHEBI:33019"/>
        <dbReference type="ChEBI" id="CHEBI:46398"/>
        <dbReference type="ChEBI" id="CHEBI:57865"/>
        <dbReference type="EC" id="3.6.1.9"/>
    </reaction>
</comment>
<feature type="site" description="Important for substrate specificity" evidence="4">
    <location>
        <position position="17"/>
    </location>
</feature>
<dbReference type="PANTHER" id="PTHR43213">
    <property type="entry name" value="BIFUNCTIONAL DTTP/UTP PYROPHOSPHATASE/METHYLTRANSFERASE PROTEIN-RELATED"/>
    <property type="match status" value="1"/>
</dbReference>
<feature type="site" description="Important for substrate specificity" evidence="4">
    <location>
        <position position="77"/>
    </location>
</feature>
<dbReference type="CDD" id="cd00555">
    <property type="entry name" value="Maf"/>
    <property type="match status" value="1"/>
</dbReference>
<evidence type="ECO:0000256" key="2">
    <source>
        <dbReference type="ARBA" id="ARBA00022801"/>
    </source>
</evidence>
<keyword evidence="3 4" id="KW-0546">Nucleotide metabolism</keyword>
<dbReference type="InterPro" id="IPR003697">
    <property type="entry name" value="Maf-like"/>
</dbReference>
<feature type="active site" description="Proton acceptor" evidence="4">
    <location>
        <position position="76"/>
    </location>
</feature>
<dbReference type="Pfam" id="PF02545">
    <property type="entry name" value="Maf"/>
    <property type="match status" value="1"/>
</dbReference>
<protein>
    <recommendedName>
        <fullName evidence="4">dTTP/UTP pyrophosphatase</fullName>
        <shortName evidence="4">dTTPase/UTPase</shortName>
        <ecNumber evidence="4">3.6.1.9</ecNumber>
    </recommendedName>
    <alternativeName>
        <fullName evidence="4">Nucleoside triphosphate pyrophosphatase</fullName>
    </alternativeName>
    <alternativeName>
        <fullName evidence="4">Nucleotide pyrophosphatase</fullName>
        <shortName evidence="4">Nucleotide PPase</shortName>
    </alternativeName>
</protein>
<organism evidence="5 6">
    <name type="scientific">Neolewinella xylanilytica</name>
    <dbReference type="NCBI Taxonomy" id="1514080"/>
    <lineage>
        <taxon>Bacteria</taxon>
        <taxon>Pseudomonadati</taxon>
        <taxon>Bacteroidota</taxon>
        <taxon>Saprospiria</taxon>
        <taxon>Saprospirales</taxon>
        <taxon>Lewinellaceae</taxon>
        <taxon>Neolewinella</taxon>
    </lineage>
</organism>
<proteinExistence type="inferred from homology"/>
<reference evidence="5 6" key="1">
    <citation type="submission" date="2018-02" db="EMBL/GenBank/DDBJ databases">
        <title>Genomic Encyclopedia of Archaeal and Bacterial Type Strains, Phase II (KMG-II): from individual species to whole genera.</title>
        <authorList>
            <person name="Goeker M."/>
        </authorList>
    </citation>
    <scope>NUCLEOTIDE SEQUENCE [LARGE SCALE GENOMIC DNA]</scope>
    <source>
        <strain evidence="5 6">DSM 29526</strain>
    </source>
</reference>
<dbReference type="SUPFAM" id="SSF52972">
    <property type="entry name" value="ITPase-like"/>
    <property type="match status" value="1"/>
</dbReference>
<dbReference type="GO" id="GO:0036218">
    <property type="term" value="F:dTTP diphosphatase activity"/>
    <property type="evidence" value="ECO:0007669"/>
    <property type="project" value="RHEA"/>
</dbReference>
<comment type="caution">
    <text evidence="5">The sequence shown here is derived from an EMBL/GenBank/DDBJ whole genome shotgun (WGS) entry which is preliminary data.</text>
</comment>
<sequence>MLLPPDVSLVLASKSPRRSYLLEQAGIPFTIRTAEVEEVYPPETPVLEVAPYLARLKAEGARHLLRADNEVLLTADSVVILGDEILGKPRDRAHAIEILSRLSGNRHTVVTGCCLQSTRKQLVFSSTAYVYMNTVRPEEIVAYVDRYRPYDKAGAYAIQEWIGLAKIRRIEGTYPTIMGLPVDMVYERLLDF</sequence>
<dbReference type="PANTHER" id="PTHR43213:SF5">
    <property type="entry name" value="BIFUNCTIONAL DTTP_UTP PYROPHOSPHATASE_METHYLTRANSFERASE PROTEIN-RELATED"/>
    <property type="match status" value="1"/>
</dbReference>